<dbReference type="Gene3D" id="2.60.120.370">
    <property type="entry name" value="YhcH/YjgK/YiaL"/>
    <property type="match status" value="1"/>
</dbReference>
<dbReference type="EMBL" id="QVLX01000003">
    <property type="protein sequence ID" value="RGE87966.1"/>
    <property type="molecule type" value="Genomic_DNA"/>
</dbReference>
<dbReference type="PANTHER" id="PTHR34986">
    <property type="entry name" value="EVOLVED BETA-GALACTOSIDASE SUBUNIT BETA"/>
    <property type="match status" value="1"/>
</dbReference>
<evidence type="ECO:0000313" key="1">
    <source>
        <dbReference type="EMBL" id="RGE87966.1"/>
    </source>
</evidence>
<organism evidence="1 2">
    <name type="scientific">Sellimonas intestinalis</name>
    <dbReference type="NCBI Taxonomy" id="1653434"/>
    <lineage>
        <taxon>Bacteria</taxon>
        <taxon>Bacillati</taxon>
        <taxon>Bacillota</taxon>
        <taxon>Clostridia</taxon>
        <taxon>Lachnospirales</taxon>
        <taxon>Lachnospiraceae</taxon>
        <taxon>Sellimonas</taxon>
    </lineage>
</organism>
<gene>
    <name evidence="1" type="ORF">DW016_07640</name>
</gene>
<dbReference type="PANTHER" id="PTHR34986:SF1">
    <property type="entry name" value="PROTEIN YIAL"/>
    <property type="match status" value="1"/>
</dbReference>
<dbReference type="GO" id="GO:0005829">
    <property type="term" value="C:cytosol"/>
    <property type="evidence" value="ECO:0007669"/>
    <property type="project" value="TreeGrafter"/>
</dbReference>
<comment type="caution">
    <text evidence="1">The sequence shown here is derived from an EMBL/GenBank/DDBJ whole genome shotgun (WGS) entry which is preliminary data.</text>
</comment>
<accession>A0A3E3K3C0</accession>
<dbReference type="Pfam" id="PF04074">
    <property type="entry name" value="DUF386"/>
    <property type="match status" value="1"/>
</dbReference>
<dbReference type="NCBIfam" id="TIGR00022">
    <property type="entry name" value="YhcH/YjgK/YiaL family protein"/>
    <property type="match status" value="1"/>
</dbReference>
<name>A0A3E3K3C0_9FIRM</name>
<dbReference type="AlphaFoldDB" id="A0A3E3K3C0"/>
<dbReference type="InterPro" id="IPR037012">
    <property type="entry name" value="NanQ/TabA/YiaL_sf"/>
</dbReference>
<dbReference type="OrthoDB" id="9792756at2"/>
<sequence>MLTTSVKIGNKYNYTEEKIEQALTFLRTTDFTGMEPGKVAIDGDRIFAEIQEYTTKDPKDCRFETHRKYYDIQYVAEGEEFFGYIPLSELEEDTGYDETRDLEFYKEPENPGWIHLRKGDFAIVSPEDGHKPRCIGDAPCKVKKIVVKVLVES</sequence>
<protein>
    <submittedName>
        <fullName evidence="1">YhcH/YjgK/YiaL family protein</fullName>
    </submittedName>
</protein>
<dbReference type="GeneID" id="97191582"/>
<dbReference type="RefSeq" id="WP_024731597.1">
    <property type="nucleotide sequence ID" value="NZ_BAABYU010000001.1"/>
</dbReference>
<dbReference type="Proteomes" id="UP000261080">
    <property type="component" value="Unassembled WGS sequence"/>
</dbReference>
<proteinExistence type="predicted"/>
<dbReference type="InterPro" id="IPR004375">
    <property type="entry name" value="NanQ/TabA/YiaL"/>
</dbReference>
<reference evidence="1 2" key="1">
    <citation type="submission" date="2018-08" db="EMBL/GenBank/DDBJ databases">
        <title>A genome reference for cultivated species of the human gut microbiota.</title>
        <authorList>
            <person name="Zou Y."/>
            <person name="Xue W."/>
            <person name="Luo G."/>
        </authorList>
    </citation>
    <scope>NUCLEOTIDE SEQUENCE [LARGE SCALE GENOMIC DNA]</scope>
    <source>
        <strain evidence="1 2">AF37-2AT</strain>
    </source>
</reference>
<evidence type="ECO:0000313" key="2">
    <source>
        <dbReference type="Proteomes" id="UP000261080"/>
    </source>
</evidence>
<keyword evidence="2" id="KW-1185">Reference proteome</keyword>
<dbReference type="SUPFAM" id="SSF51197">
    <property type="entry name" value="Clavaminate synthase-like"/>
    <property type="match status" value="1"/>
</dbReference>